<evidence type="ECO:0000256" key="1">
    <source>
        <dbReference type="SAM" id="MobiDB-lite"/>
    </source>
</evidence>
<dbReference type="Proteomes" id="UP000800200">
    <property type="component" value="Unassembled WGS sequence"/>
</dbReference>
<name>A0A6A6DIV5_9PEZI</name>
<reference evidence="2" key="1">
    <citation type="journal article" date="2020" name="Stud. Mycol.">
        <title>101 Dothideomycetes genomes: a test case for predicting lifestyles and emergence of pathogens.</title>
        <authorList>
            <person name="Haridas S."/>
            <person name="Albert R."/>
            <person name="Binder M."/>
            <person name="Bloem J."/>
            <person name="Labutti K."/>
            <person name="Salamov A."/>
            <person name="Andreopoulos B."/>
            <person name="Baker S."/>
            <person name="Barry K."/>
            <person name="Bills G."/>
            <person name="Bluhm B."/>
            <person name="Cannon C."/>
            <person name="Castanera R."/>
            <person name="Culley D."/>
            <person name="Daum C."/>
            <person name="Ezra D."/>
            <person name="Gonzalez J."/>
            <person name="Henrissat B."/>
            <person name="Kuo A."/>
            <person name="Liang C."/>
            <person name="Lipzen A."/>
            <person name="Lutzoni F."/>
            <person name="Magnuson J."/>
            <person name="Mondo S."/>
            <person name="Nolan M."/>
            <person name="Ohm R."/>
            <person name="Pangilinan J."/>
            <person name="Park H.-J."/>
            <person name="Ramirez L."/>
            <person name="Alfaro M."/>
            <person name="Sun H."/>
            <person name="Tritt A."/>
            <person name="Yoshinaga Y."/>
            <person name="Zwiers L.-H."/>
            <person name="Turgeon B."/>
            <person name="Goodwin S."/>
            <person name="Spatafora J."/>
            <person name="Crous P."/>
            <person name="Grigoriev I."/>
        </authorList>
    </citation>
    <scope>NUCLEOTIDE SEQUENCE</scope>
    <source>
        <strain evidence="2">CBS 207.26</strain>
    </source>
</reference>
<organism evidence="2 3">
    <name type="scientific">Zopfia rhizophila CBS 207.26</name>
    <dbReference type="NCBI Taxonomy" id="1314779"/>
    <lineage>
        <taxon>Eukaryota</taxon>
        <taxon>Fungi</taxon>
        <taxon>Dikarya</taxon>
        <taxon>Ascomycota</taxon>
        <taxon>Pezizomycotina</taxon>
        <taxon>Dothideomycetes</taxon>
        <taxon>Dothideomycetes incertae sedis</taxon>
        <taxon>Zopfiaceae</taxon>
        <taxon>Zopfia</taxon>
    </lineage>
</organism>
<gene>
    <name evidence="2" type="ORF">K469DRAFT_303243</name>
</gene>
<proteinExistence type="predicted"/>
<dbReference type="AlphaFoldDB" id="A0A6A6DIV5"/>
<sequence>MCKFTRLSFSCGHATLLTTPANTLLCPTAFNFWLRQGIDSCPSSCFPLPEDVDNLDMIAVYNITLRVCNACVTNQWYTSLDFYALDGLADKVVTLADLAESAAELFGTSPDIYMKVCYITHYWLRVYLSAEGMLKFENLFLRELSDVQAWVRYLWFCMRQGAPRETFDLGMQFALNKANWVEQKLELFVNIMEALGEDVFDLDKVFWIGENLMEMMEGRTMLETVPMCESGSQGENLNQSIGPDYSGSEVDDEGDDMSESSYASEEWTGTAIVTRCTESAPPALYRRVSYNSLSEARDMAWDELPLATSANCFHVPGSAPVISTTVEKPFSLSSDFESQDEDDWFSTQPHVTAPFSSRGYAGWYPPGAPSPSALPLPPQRMLHKLAAHRSSNETTGQDESVPASPTSIYSFSLTSLEQNDGILIPRPCLQMRLTQLPRASSGRIERTRRLLNSTPPPSSPALPKASVQLGKRTIDEFEEDFYVGVDEAELEECRCRGWTAFRKRRAMAQGDEA</sequence>
<dbReference type="OrthoDB" id="3801290at2759"/>
<feature type="compositionally biased region" description="Acidic residues" evidence="1">
    <location>
        <begin position="249"/>
        <end position="258"/>
    </location>
</feature>
<feature type="region of interest" description="Disordered" evidence="1">
    <location>
        <begin position="229"/>
        <end position="260"/>
    </location>
</feature>
<evidence type="ECO:0000313" key="3">
    <source>
        <dbReference type="Proteomes" id="UP000800200"/>
    </source>
</evidence>
<keyword evidence="3" id="KW-1185">Reference proteome</keyword>
<feature type="compositionally biased region" description="Polar residues" evidence="1">
    <location>
        <begin position="230"/>
        <end position="241"/>
    </location>
</feature>
<evidence type="ECO:0000313" key="2">
    <source>
        <dbReference type="EMBL" id="KAF2179421.1"/>
    </source>
</evidence>
<protein>
    <submittedName>
        <fullName evidence="2">Uncharacterized protein</fullName>
    </submittedName>
</protein>
<accession>A0A6A6DIV5</accession>
<dbReference type="EMBL" id="ML994667">
    <property type="protein sequence ID" value="KAF2179421.1"/>
    <property type="molecule type" value="Genomic_DNA"/>
</dbReference>